<sequence>MTTPTILIVDDDAALLKALPQTLYLRMGDNIKVDTCDAAERALTMIQEHDYDAIVSDIKMPGMDGLELLSRVRELRPETPTLLITGHGEYDLAIRALRGGAYDYILKPIDRDSFVAALQRAIQAYQLRRQVMEQHIELSQHARSLEWLVQKRTSELANANEAKDKFLRIVSHELKTPLSGLKDMAQFLRNQLDHEVDTQVLRQGFEDMEHVISRTEILVRDLLDTSMMESNMFVLHRKRVNLVSLCQRVLNEYTAGGIARLASEIVAESIEVDVDSDRICQVLVNLLSNAHKYSGPDAPITIRLQQSGYEAMMMLEDQGMGIPEEEQKRIFEQFYRVPIGSKQSGEQQGSGLGLYIARKIMERHSGRLDVQSVQGNGSTFTCVLPVSIDPDFADEGSYHLEHRTLATWTVVYSS</sequence>
<feature type="domain" description="Histidine kinase" evidence="10">
    <location>
        <begin position="169"/>
        <end position="388"/>
    </location>
</feature>
<dbReference type="InterPro" id="IPR036097">
    <property type="entry name" value="HisK_dim/P_sf"/>
</dbReference>
<evidence type="ECO:0000313" key="13">
    <source>
        <dbReference type="Proteomes" id="UP000612362"/>
    </source>
</evidence>
<dbReference type="AlphaFoldDB" id="A0A8J3MPX7"/>
<keyword evidence="6" id="KW-0902">Two-component regulatory system</keyword>
<dbReference type="InterPro" id="IPR003661">
    <property type="entry name" value="HisK_dim/P_dom"/>
</dbReference>
<dbReference type="Pfam" id="PF00512">
    <property type="entry name" value="HisKA"/>
    <property type="match status" value="1"/>
</dbReference>
<evidence type="ECO:0000256" key="5">
    <source>
        <dbReference type="ARBA" id="ARBA00022777"/>
    </source>
</evidence>
<dbReference type="PROSITE" id="PS50109">
    <property type="entry name" value="HIS_KIN"/>
    <property type="match status" value="1"/>
</dbReference>
<evidence type="ECO:0000256" key="9">
    <source>
        <dbReference type="PROSITE-ProRule" id="PRU00169"/>
    </source>
</evidence>
<keyword evidence="3 9" id="KW-0597">Phosphoprotein</keyword>
<dbReference type="InterPro" id="IPR003594">
    <property type="entry name" value="HATPase_dom"/>
</dbReference>
<evidence type="ECO:0000256" key="6">
    <source>
        <dbReference type="ARBA" id="ARBA00023012"/>
    </source>
</evidence>
<dbReference type="Pfam" id="PF00072">
    <property type="entry name" value="Response_reg"/>
    <property type="match status" value="1"/>
</dbReference>
<evidence type="ECO:0000259" key="11">
    <source>
        <dbReference type="PROSITE" id="PS50110"/>
    </source>
</evidence>
<dbReference type="InterPro" id="IPR036890">
    <property type="entry name" value="HATPase_C_sf"/>
</dbReference>
<dbReference type="SMART" id="SM00448">
    <property type="entry name" value="REC"/>
    <property type="match status" value="1"/>
</dbReference>
<reference evidence="12" key="1">
    <citation type="submission" date="2020-10" db="EMBL/GenBank/DDBJ databases">
        <title>Taxonomic study of unclassified bacteria belonging to the class Ktedonobacteria.</title>
        <authorList>
            <person name="Yabe S."/>
            <person name="Wang C.M."/>
            <person name="Zheng Y."/>
            <person name="Sakai Y."/>
            <person name="Cavaletti L."/>
            <person name="Monciardini P."/>
            <person name="Donadio S."/>
        </authorList>
    </citation>
    <scope>NUCLEOTIDE SEQUENCE</scope>
    <source>
        <strain evidence="12">SOSP1-1</strain>
    </source>
</reference>
<evidence type="ECO:0000256" key="4">
    <source>
        <dbReference type="ARBA" id="ARBA00022679"/>
    </source>
</evidence>
<dbReference type="SMART" id="SM00388">
    <property type="entry name" value="HisKA"/>
    <property type="match status" value="1"/>
</dbReference>
<dbReference type="EC" id="2.7.13.3" evidence="2"/>
<dbReference type="FunFam" id="3.30.565.10:FF:000006">
    <property type="entry name" value="Sensor histidine kinase WalK"/>
    <property type="match status" value="1"/>
</dbReference>
<dbReference type="PANTHER" id="PTHR43547:SF2">
    <property type="entry name" value="HYBRID SIGNAL TRANSDUCTION HISTIDINE KINASE C"/>
    <property type="match status" value="1"/>
</dbReference>
<evidence type="ECO:0000256" key="8">
    <source>
        <dbReference type="ARBA" id="ARBA00023163"/>
    </source>
</evidence>
<evidence type="ECO:0000256" key="7">
    <source>
        <dbReference type="ARBA" id="ARBA00023015"/>
    </source>
</evidence>
<dbReference type="RefSeq" id="WP_220192838.1">
    <property type="nucleotide sequence ID" value="NZ_BNJF01000001.1"/>
</dbReference>
<accession>A0A8J3MPX7</accession>
<dbReference type="Proteomes" id="UP000612362">
    <property type="component" value="Unassembled WGS sequence"/>
</dbReference>
<dbReference type="EMBL" id="BNJF01000001">
    <property type="protein sequence ID" value="GHO43360.1"/>
    <property type="molecule type" value="Genomic_DNA"/>
</dbReference>
<dbReference type="SUPFAM" id="SSF55874">
    <property type="entry name" value="ATPase domain of HSP90 chaperone/DNA topoisomerase II/histidine kinase"/>
    <property type="match status" value="1"/>
</dbReference>
<dbReference type="InterPro" id="IPR005467">
    <property type="entry name" value="His_kinase_dom"/>
</dbReference>
<evidence type="ECO:0000256" key="3">
    <source>
        <dbReference type="ARBA" id="ARBA00022553"/>
    </source>
</evidence>
<dbReference type="Gene3D" id="1.10.287.130">
    <property type="match status" value="1"/>
</dbReference>
<dbReference type="SUPFAM" id="SSF47384">
    <property type="entry name" value="Homodimeric domain of signal transducing histidine kinase"/>
    <property type="match status" value="1"/>
</dbReference>
<evidence type="ECO:0000313" key="12">
    <source>
        <dbReference type="EMBL" id="GHO43360.1"/>
    </source>
</evidence>
<dbReference type="SMART" id="SM00387">
    <property type="entry name" value="HATPase_c"/>
    <property type="match status" value="1"/>
</dbReference>
<dbReference type="InterPro" id="IPR001789">
    <property type="entry name" value="Sig_transdc_resp-reg_receiver"/>
</dbReference>
<keyword evidence="5 12" id="KW-0418">Kinase</keyword>
<name>A0A8J3MPX7_9CHLR</name>
<comment type="caution">
    <text evidence="12">The sequence shown here is derived from an EMBL/GenBank/DDBJ whole genome shotgun (WGS) entry which is preliminary data.</text>
</comment>
<dbReference type="FunFam" id="3.40.50.2300:FF:000018">
    <property type="entry name" value="DNA-binding transcriptional regulator NtrC"/>
    <property type="match status" value="1"/>
</dbReference>
<dbReference type="SUPFAM" id="SSF52172">
    <property type="entry name" value="CheY-like"/>
    <property type="match status" value="1"/>
</dbReference>
<feature type="domain" description="Response regulatory" evidence="11">
    <location>
        <begin position="5"/>
        <end position="122"/>
    </location>
</feature>
<comment type="catalytic activity">
    <reaction evidence="1">
        <text>ATP + protein L-histidine = ADP + protein N-phospho-L-histidine.</text>
        <dbReference type="EC" id="2.7.13.3"/>
    </reaction>
</comment>
<dbReference type="InterPro" id="IPR011006">
    <property type="entry name" value="CheY-like_superfamily"/>
</dbReference>
<evidence type="ECO:0000259" key="10">
    <source>
        <dbReference type="PROSITE" id="PS50109"/>
    </source>
</evidence>
<dbReference type="Gene3D" id="3.40.50.2300">
    <property type="match status" value="1"/>
</dbReference>
<keyword evidence="4" id="KW-0808">Transferase</keyword>
<keyword evidence="7" id="KW-0805">Transcription regulation</keyword>
<proteinExistence type="predicted"/>
<protein>
    <recommendedName>
        <fullName evidence="2">histidine kinase</fullName>
        <ecNumber evidence="2">2.7.13.3</ecNumber>
    </recommendedName>
</protein>
<organism evidence="12 13">
    <name type="scientific">Ktedonospora formicarum</name>
    <dbReference type="NCBI Taxonomy" id="2778364"/>
    <lineage>
        <taxon>Bacteria</taxon>
        <taxon>Bacillati</taxon>
        <taxon>Chloroflexota</taxon>
        <taxon>Ktedonobacteria</taxon>
        <taxon>Ktedonobacterales</taxon>
        <taxon>Ktedonobacteraceae</taxon>
        <taxon>Ktedonospora</taxon>
    </lineage>
</organism>
<dbReference type="PANTHER" id="PTHR43547">
    <property type="entry name" value="TWO-COMPONENT HISTIDINE KINASE"/>
    <property type="match status" value="1"/>
</dbReference>
<dbReference type="Gene3D" id="3.30.565.10">
    <property type="entry name" value="Histidine kinase-like ATPase, C-terminal domain"/>
    <property type="match status" value="1"/>
</dbReference>
<dbReference type="GO" id="GO:0000155">
    <property type="term" value="F:phosphorelay sensor kinase activity"/>
    <property type="evidence" value="ECO:0007669"/>
    <property type="project" value="InterPro"/>
</dbReference>
<dbReference type="InterPro" id="IPR004358">
    <property type="entry name" value="Sig_transdc_His_kin-like_C"/>
</dbReference>
<dbReference type="CDD" id="cd00075">
    <property type="entry name" value="HATPase"/>
    <property type="match status" value="1"/>
</dbReference>
<dbReference type="CDD" id="cd00082">
    <property type="entry name" value="HisKA"/>
    <property type="match status" value="1"/>
</dbReference>
<evidence type="ECO:0000256" key="1">
    <source>
        <dbReference type="ARBA" id="ARBA00000085"/>
    </source>
</evidence>
<evidence type="ECO:0000256" key="2">
    <source>
        <dbReference type="ARBA" id="ARBA00012438"/>
    </source>
</evidence>
<dbReference type="PROSITE" id="PS50110">
    <property type="entry name" value="RESPONSE_REGULATORY"/>
    <property type="match status" value="1"/>
</dbReference>
<feature type="modified residue" description="4-aspartylphosphate" evidence="9">
    <location>
        <position position="57"/>
    </location>
</feature>
<dbReference type="Pfam" id="PF02518">
    <property type="entry name" value="HATPase_c"/>
    <property type="match status" value="1"/>
</dbReference>
<gene>
    <name evidence="12" type="ORF">KSX_15230</name>
</gene>
<keyword evidence="13" id="KW-1185">Reference proteome</keyword>
<keyword evidence="8" id="KW-0804">Transcription</keyword>
<dbReference type="PRINTS" id="PR00344">
    <property type="entry name" value="BCTRLSENSOR"/>
</dbReference>